<reference evidence="1 2" key="1">
    <citation type="submission" date="2016-10" db="EMBL/GenBank/DDBJ databases">
        <authorList>
            <person name="de Groot N.N."/>
        </authorList>
    </citation>
    <scope>NUCLEOTIDE SEQUENCE [LARGE SCALE GENOMIC DNA]</scope>
    <source>
        <strain evidence="1 2">Vu-144</strain>
    </source>
</reference>
<accession>A0A1H4AE11</accession>
<proteinExistence type="predicted"/>
<dbReference type="EMBL" id="FNQY01000014">
    <property type="protein sequence ID" value="SEA33744.1"/>
    <property type="molecule type" value="Genomic_DNA"/>
</dbReference>
<dbReference type="Proteomes" id="UP000199041">
    <property type="component" value="Unassembled WGS sequence"/>
</dbReference>
<evidence type="ECO:0000313" key="2">
    <source>
        <dbReference type="Proteomes" id="UP000199041"/>
    </source>
</evidence>
<organism evidence="1 2">
    <name type="scientific">Arachidicoccus rhizosphaerae</name>
    <dbReference type="NCBI Taxonomy" id="551991"/>
    <lineage>
        <taxon>Bacteria</taxon>
        <taxon>Pseudomonadati</taxon>
        <taxon>Bacteroidota</taxon>
        <taxon>Chitinophagia</taxon>
        <taxon>Chitinophagales</taxon>
        <taxon>Chitinophagaceae</taxon>
        <taxon>Arachidicoccus</taxon>
    </lineage>
</organism>
<dbReference type="OrthoDB" id="1428427at2"/>
<name>A0A1H4AE11_9BACT</name>
<sequence length="305" mass="35269">MTTDIPVKEWADKANIILESANKGIEFKANKDALAALFKEKAPSVENIRLRLYVLDSLYSTQMKPIFGFHELSEALFKLHESKEGLIECCNLYLNRLNSVNADPEDIIHNIFSGHYGINKEEPKLDAQGSPIDGRHAVSLISKYLYFATNYRFPIYDSLAKKAYKSLKKKYFSNTQALIANLDYCNFTGYFDALNKLNHESGIHDFNKLDNLLWIIGKIDHGSFSYLIPLTQFQQLKMKYYENRQKDPESYKNKDGHFVPFDQGVRSFLGQRPDFFEKEFSDTTPLNELIKFVFDLIPLNSKNKK</sequence>
<protein>
    <submittedName>
        <fullName evidence="1">Uncharacterized protein</fullName>
    </submittedName>
</protein>
<gene>
    <name evidence="1" type="ORF">SAMN05192529_11442</name>
</gene>
<dbReference type="STRING" id="551991.SAMN05192529_11442"/>
<dbReference type="AlphaFoldDB" id="A0A1H4AE11"/>
<keyword evidence="2" id="KW-1185">Reference proteome</keyword>
<evidence type="ECO:0000313" key="1">
    <source>
        <dbReference type="EMBL" id="SEA33744.1"/>
    </source>
</evidence>
<dbReference type="RefSeq" id="WP_091398905.1">
    <property type="nucleotide sequence ID" value="NZ_FNQY01000014.1"/>
</dbReference>